<dbReference type="VEuPathDB" id="FungiDB:SPPG_03836"/>
<dbReference type="PROSITE" id="PS50055">
    <property type="entry name" value="TYR_PHOSPHATASE_PTP"/>
    <property type="match status" value="1"/>
</dbReference>
<keyword evidence="11" id="KW-0256">Endoplasmic reticulum</keyword>
<dbReference type="EMBL" id="KQ257455">
    <property type="protein sequence ID" value="KND00720.1"/>
    <property type="molecule type" value="Genomic_DNA"/>
</dbReference>
<feature type="region of interest" description="Disordered" evidence="21">
    <location>
        <begin position="494"/>
        <end position="588"/>
    </location>
</feature>
<sequence length="966" mass="107673">MTPLRIAFVHPDLGIGGAERLVVDAAVGLQSRGHSVVLYTSHHDPTHCFQETRDGTLKVSVAGDWLPRHLFGKGYILFAILRSVVLSFSLCLGHSGQYDLLVVDQLSASIPVLRFANAKILFYCHFPDKLLTKRQSLLKKIYRLPVDFLEEQTTRMADKIVVNSRFTAGVFMRAFPSIKQAPDVLYPGVPLKSYCKEVNTADPTVIPLMSEQQLLLSINRFERKKNIELAIYTFERLREQIPGKFPTLRLIVAGGYDTRVRENVEYLEELELLAIQMGFLTHVYNHGSKPPPKDAQVVFIPSFNDEQRTFLLARSLCLLYTPSEEHFGIVPVEAMYAGLPVIAVNNGGPTETVVDSVTGFLRNPDPTEFADAIAKLATGVVRKEDLGSKGKTLVEEKFSSEALIDELERIISTMRGKEDGKGTSALYSFLTGFCILLALLSRHGGQRHRALCTWSNDFARARTLEQSKKWMGSSIGKIQSPSFRSSSPVRIVPRSSSLTSNSVSPPDVVFHEAQSPSPLGETVVTDGSWVDTDRHQNRTGEFLSVPGPSVTEEGSPSKRSLASRRSSSASAESVKLRENTPSLQPPKLDTTGFSIPVFIPASPMSAGTQFSDNIVSVGNMLEPQNVPPWLQRLLDSGPAIPSILREEYQEIDSHEVTRIREGGRISDHPYSLVVAQQRQHMRRNRYYDIIPYDRTRVVLGEASAPELSDYINASHVQGLPGTRSYIVSQGPMSNTFGDFWQMVWEQRSGLIIMLTKEEERGRIKCHRYWPSQEGEELEFENISGISVKLVQEQNLSGGDVMLRQMEIATGNDREKRRRVWQLHFVAWPDHKASSPQSVLAILDLARELQTRVEAESEAGPMVVHCSAGCGRTGTFCAIDGVITLLENGDDARGELDVVHATVEKFREHRVSMVQTLEQYAFCYEAVLYRLLEWQHGVGKPPSWITQFQTAAALQTVAEKDPISGPP</sequence>
<dbReference type="OrthoDB" id="448893at2759"/>
<evidence type="ECO:0000256" key="20">
    <source>
        <dbReference type="ARBA" id="ARBA00051722"/>
    </source>
</evidence>
<dbReference type="SUPFAM" id="SSF52799">
    <property type="entry name" value="(Phosphotyrosine protein) phosphatases II"/>
    <property type="match status" value="1"/>
</dbReference>
<organism evidence="24 25">
    <name type="scientific">Spizellomyces punctatus (strain DAOM BR117)</name>
    <dbReference type="NCBI Taxonomy" id="645134"/>
    <lineage>
        <taxon>Eukaryota</taxon>
        <taxon>Fungi</taxon>
        <taxon>Fungi incertae sedis</taxon>
        <taxon>Chytridiomycota</taxon>
        <taxon>Chytridiomycota incertae sedis</taxon>
        <taxon>Chytridiomycetes</taxon>
        <taxon>Spizellomycetales</taxon>
        <taxon>Spizellomycetaceae</taxon>
        <taxon>Spizellomyces</taxon>
    </lineage>
</organism>
<dbReference type="Pfam" id="PF00102">
    <property type="entry name" value="Y_phosphatase"/>
    <property type="match status" value="1"/>
</dbReference>
<comment type="catalytic activity">
    <reaction evidence="18">
        <text>a beta-D-Man-(1-&gt;4)-beta-D-GlcNAc-(1-&gt;4)-alpha-D-GlcNAc-diphospho-di-trans,poly-cis-dolichol + GDP-alpha-D-mannose = an alpha-D-Man-(1-&gt;3)-beta-D-Man-(1-&gt;4)-beta-D-GlcNAc-(1-&gt;4)-alpha-D-GlcNAc-diphospho-di-trans,poly-cis-dolichol + GDP + H(+)</text>
        <dbReference type="Rhea" id="RHEA:29515"/>
        <dbReference type="Rhea" id="RHEA-COMP:19511"/>
        <dbReference type="Rhea" id="RHEA-COMP:19513"/>
        <dbReference type="ChEBI" id="CHEBI:15378"/>
        <dbReference type="ChEBI" id="CHEBI:57527"/>
        <dbReference type="ChEBI" id="CHEBI:58189"/>
        <dbReference type="ChEBI" id="CHEBI:58472"/>
        <dbReference type="ChEBI" id="CHEBI:132510"/>
        <dbReference type="EC" id="2.4.1.132"/>
    </reaction>
    <physiologicalReaction direction="left-to-right" evidence="18">
        <dbReference type="Rhea" id="RHEA:29516"/>
    </physiologicalReaction>
</comment>
<name>A0A0L0HIM2_SPIPD</name>
<evidence type="ECO:0000256" key="21">
    <source>
        <dbReference type="SAM" id="MobiDB-lite"/>
    </source>
</evidence>
<evidence type="ECO:0000256" key="14">
    <source>
        <dbReference type="ARBA" id="ARBA00023136"/>
    </source>
</evidence>
<keyword evidence="13" id="KW-1133">Transmembrane helix</keyword>
<comment type="pathway">
    <text evidence="3">Protein modification; protein glycosylation.</text>
</comment>
<feature type="compositionally biased region" description="Low complexity" evidence="21">
    <location>
        <begin position="557"/>
        <end position="573"/>
    </location>
</feature>
<keyword evidence="7" id="KW-0328">Glycosyltransferase</keyword>
<evidence type="ECO:0000256" key="6">
    <source>
        <dbReference type="ARBA" id="ARBA00013064"/>
    </source>
</evidence>
<evidence type="ECO:0000313" key="25">
    <source>
        <dbReference type="Proteomes" id="UP000053201"/>
    </source>
</evidence>
<dbReference type="RefSeq" id="XP_016608759.1">
    <property type="nucleotide sequence ID" value="XM_016752083.1"/>
</dbReference>
<dbReference type="InterPro" id="IPR029021">
    <property type="entry name" value="Prot-tyrosine_phosphatase-like"/>
</dbReference>
<dbReference type="SMART" id="SM00404">
    <property type="entry name" value="PTPc_motif"/>
    <property type="match status" value="1"/>
</dbReference>
<evidence type="ECO:0000256" key="5">
    <source>
        <dbReference type="ARBA" id="ARBA00012649"/>
    </source>
</evidence>
<dbReference type="GO" id="GO:0004378">
    <property type="term" value="F:GDP-Man:Man(1)GlcNAc(2)-PP-Dol alpha-1,3-mannosyltransferase activity"/>
    <property type="evidence" value="ECO:0007669"/>
    <property type="project" value="UniProtKB-EC"/>
</dbReference>
<evidence type="ECO:0000256" key="18">
    <source>
        <dbReference type="ARBA" id="ARBA00045103"/>
    </source>
</evidence>
<comment type="catalytic activity">
    <reaction evidence="19">
        <text>an alpha-D-Man-(1-&gt;3)-beta-D-Man-(1-&gt;4)-beta-D-GlcNAc-(1-&gt;4)-alpha-D-GlcNAc-diphospho-di-trans,poly-cis-dolichol + GDP-alpha-D-mannose = an alpha-D-Man-(1-&gt;3)-[alpha-D-Man-(1-&gt;6)]-beta-D-Man-(1-&gt;4)-beta-D-GlcNAc-(1-&gt;4)-alpha-D-GlcNAc-diphospho-di-trans,poly-cis-dolichol + GDP + H(+)</text>
        <dbReference type="Rhea" id="RHEA:29519"/>
        <dbReference type="Rhea" id="RHEA-COMP:19513"/>
        <dbReference type="Rhea" id="RHEA-COMP:19515"/>
        <dbReference type="ChEBI" id="CHEBI:15378"/>
        <dbReference type="ChEBI" id="CHEBI:57527"/>
        <dbReference type="ChEBI" id="CHEBI:58189"/>
        <dbReference type="ChEBI" id="CHEBI:132510"/>
        <dbReference type="ChEBI" id="CHEBI:132511"/>
        <dbReference type="EC" id="2.4.1.257"/>
    </reaction>
    <physiologicalReaction direction="left-to-right" evidence="19">
        <dbReference type="Rhea" id="RHEA:29520"/>
    </physiologicalReaction>
</comment>
<evidence type="ECO:0000256" key="10">
    <source>
        <dbReference type="ARBA" id="ARBA00022801"/>
    </source>
</evidence>
<evidence type="ECO:0000256" key="4">
    <source>
        <dbReference type="ARBA" id="ARBA00011969"/>
    </source>
</evidence>
<evidence type="ECO:0000256" key="1">
    <source>
        <dbReference type="ARBA" id="ARBA00003142"/>
    </source>
</evidence>
<dbReference type="InterPro" id="IPR027054">
    <property type="entry name" value="ALG2"/>
</dbReference>
<dbReference type="eggNOG" id="KOG0789">
    <property type="taxonomic scope" value="Eukaryota"/>
</dbReference>
<dbReference type="Gene3D" id="3.90.190.10">
    <property type="entry name" value="Protein tyrosine phosphatase superfamily"/>
    <property type="match status" value="1"/>
</dbReference>
<dbReference type="EC" id="2.4.1.132" evidence="5"/>
<evidence type="ECO:0000256" key="17">
    <source>
        <dbReference type="ARBA" id="ARBA00032874"/>
    </source>
</evidence>
<dbReference type="eggNOG" id="KOG0853">
    <property type="taxonomic scope" value="Eukaryota"/>
</dbReference>
<dbReference type="InterPro" id="IPR016130">
    <property type="entry name" value="Tyr_Pase_AS"/>
</dbReference>
<gene>
    <name evidence="24" type="ORF">SPPG_03836</name>
</gene>
<dbReference type="InterPro" id="IPR003595">
    <property type="entry name" value="Tyr_Pase_cat"/>
</dbReference>
<dbReference type="PRINTS" id="PR00700">
    <property type="entry name" value="PRTYPHPHTASE"/>
</dbReference>
<evidence type="ECO:0000256" key="2">
    <source>
        <dbReference type="ARBA" id="ARBA00004586"/>
    </source>
</evidence>
<evidence type="ECO:0000256" key="19">
    <source>
        <dbReference type="ARBA" id="ARBA00045104"/>
    </source>
</evidence>
<evidence type="ECO:0000259" key="22">
    <source>
        <dbReference type="PROSITE" id="PS50055"/>
    </source>
</evidence>
<evidence type="ECO:0000256" key="12">
    <source>
        <dbReference type="ARBA" id="ARBA00022912"/>
    </source>
</evidence>
<evidence type="ECO:0000256" key="13">
    <source>
        <dbReference type="ARBA" id="ARBA00022989"/>
    </source>
</evidence>
<dbReference type="PANTHER" id="PTHR45918">
    <property type="entry name" value="ALPHA-1,3/1,6-MANNOSYLTRANSFERASE ALG2"/>
    <property type="match status" value="1"/>
</dbReference>
<dbReference type="Pfam" id="PF00534">
    <property type="entry name" value="Glycos_transf_1"/>
    <property type="match status" value="1"/>
</dbReference>
<comment type="function">
    <text evidence="1">Mannosylates Man(2)GlcNAc(2)-dolichol diphosphate and Man(1)GlcNAc(2)-dolichol diphosphate to form Man(3)GlcNAc(2)-dolichol diphosphate.</text>
</comment>
<protein>
    <recommendedName>
        <fullName evidence="15">GDP-Man:Man(1)GlcNAc(2)-PP-Dol alpha-1,3-mannosyltransferase</fullName>
        <ecNumber evidence="5">2.4.1.132</ecNumber>
        <ecNumber evidence="4">2.4.1.257</ecNumber>
        <ecNumber evidence="6">3.1.3.48</ecNumber>
    </recommendedName>
    <alternativeName>
        <fullName evidence="17">GDP-Man:Man(1)GlcNAc(2)-PP-dolichol mannosyltransferase</fullName>
    </alternativeName>
    <alternativeName>
        <fullName evidence="16">GDP-Man:Man(2)GlcNAc(2)-PP-Dol alpha-1,6-mannosyltransferase</fullName>
    </alternativeName>
</protein>
<reference evidence="24 25" key="1">
    <citation type="submission" date="2009-08" db="EMBL/GenBank/DDBJ databases">
        <title>The Genome Sequence of Spizellomyces punctatus strain DAOM BR117.</title>
        <authorList>
            <consortium name="The Broad Institute Genome Sequencing Platform"/>
            <person name="Russ C."/>
            <person name="Cuomo C."/>
            <person name="Shea T."/>
            <person name="Young S.K."/>
            <person name="Zeng Q."/>
            <person name="Koehrsen M."/>
            <person name="Haas B."/>
            <person name="Borodovsky M."/>
            <person name="Guigo R."/>
            <person name="Alvarado L."/>
            <person name="Berlin A."/>
            <person name="Bochicchio J."/>
            <person name="Borenstein D."/>
            <person name="Chapman S."/>
            <person name="Chen Z."/>
            <person name="Engels R."/>
            <person name="Freedman E."/>
            <person name="Gellesch M."/>
            <person name="Goldberg J."/>
            <person name="Griggs A."/>
            <person name="Gujja S."/>
            <person name="Heiman D."/>
            <person name="Hepburn T."/>
            <person name="Howarth C."/>
            <person name="Jen D."/>
            <person name="Larson L."/>
            <person name="Lewis B."/>
            <person name="Mehta T."/>
            <person name="Park D."/>
            <person name="Pearson M."/>
            <person name="Roberts A."/>
            <person name="Saif S."/>
            <person name="Shenoy N."/>
            <person name="Sisk P."/>
            <person name="Stolte C."/>
            <person name="Sykes S."/>
            <person name="Thomson T."/>
            <person name="Walk T."/>
            <person name="White J."/>
            <person name="Yandava C."/>
            <person name="Burger G."/>
            <person name="Gray M.W."/>
            <person name="Holland P.W.H."/>
            <person name="King N."/>
            <person name="Lang F.B.F."/>
            <person name="Roger A.J."/>
            <person name="Ruiz-Trillo I."/>
            <person name="Lander E."/>
            <person name="Nusbaum C."/>
        </authorList>
    </citation>
    <scope>NUCLEOTIDE SEQUENCE [LARGE SCALE GENOMIC DNA]</scope>
    <source>
        <strain evidence="24 25">DAOM BR117</strain>
    </source>
</reference>
<evidence type="ECO:0000256" key="7">
    <source>
        <dbReference type="ARBA" id="ARBA00022676"/>
    </source>
</evidence>
<dbReference type="GO" id="GO:0004725">
    <property type="term" value="F:protein tyrosine phosphatase activity"/>
    <property type="evidence" value="ECO:0007669"/>
    <property type="project" value="UniProtKB-EC"/>
</dbReference>
<dbReference type="CDD" id="cd18533">
    <property type="entry name" value="PTP_fungal"/>
    <property type="match status" value="1"/>
</dbReference>
<dbReference type="GeneID" id="27687321"/>
<dbReference type="EC" id="2.4.1.257" evidence="4"/>
<feature type="compositionally biased region" description="Low complexity" evidence="21">
    <location>
        <begin position="494"/>
        <end position="504"/>
    </location>
</feature>
<dbReference type="Pfam" id="PF13439">
    <property type="entry name" value="Glyco_transf_4"/>
    <property type="match status" value="1"/>
</dbReference>
<dbReference type="SUPFAM" id="SSF53756">
    <property type="entry name" value="UDP-Glycosyltransferase/glycogen phosphorylase"/>
    <property type="match status" value="1"/>
</dbReference>
<proteinExistence type="predicted"/>
<dbReference type="AlphaFoldDB" id="A0A0L0HIM2"/>
<keyword evidence="12" id="KW-0904">Protein phosphatase</keyword>
<dbReference type="Proteomes" id="UP000053201">
    <property type="component" value="Unassembled WGS sequence"/>
</dbReference>
<dbReference type="InterPro" id="IPR001296">
    <property type="entry name" value="Glyco_trans_1"/>
</dbReference>
<comment type="catalytic activity">
    <reaction evidence="20">
        <text>O-phospho-L-tyrosyl-[protein] + H2O = L-tyrosyl-[protein] + phosphate</text>
        <dbReference type="Rhea" id="RHEA:10684"/>
        <dbReference type="Rhea" id="RHEA-COMP:10136"/>
        <dbReference type="Rhea" id="RHEA-COMP:20101"/>
        <dbReference type="ChEBI" id="CHEBI:15377"/>
        <dbReference type="ChEBI" id="CHEBI:43474"/>
        <dbReference type="ChEBI" id="CHEBI:46858"/>
        <dbReference type="ChEBI" id="CHEBI:61978"/>
        <dbReference type="EC" id="3.1.3.48"/>
    </reaction>
</comment>
<dbReference type="GO" id="GO:0005789">
    <property type="term" value="C:endoplasmic reticulum membrane"/>
    <property type="evidence" value="ECO:0007669"/>
    <property type="project" value="UniProtKB-SubCell"/>
</dbReference>
<keyword evidence="8" id="KW-0808">Transferase</keyword>
<feature type="region of interest" description="Disordered" evidence="21">
    <location>
        <begin position="470"/>
        <end position="489"/>
    </location>
</feature>
<keyword evidence="9" id="KW-0812">Transmembrane</keyword>
<keyword evidence="25" id="KW-1185">Reference proteome</keyword>
<dbReference type="Gene3D" id="3.40.50.2000">
    <property type="entry name" value="Glycogen Phosphorylase B"/>
    <property type="match status" value="2"/>
</dbReference>
<dbReference type="CDD" id="cd03805">
    <property type="entry name" value="GT4_ALG2-like"/>
    <property type="match status" value="1"/>
</dbReference>
<dbReference type="EC" id="3.1.3.48" evidence="6"/>
<evidence type="ECO:0000256" key="3">
    <source>
        <dbReference type="ARBA" id="ARBA00004922"/>
    </source>
</evidence>
<dbReference type="PANTHER" id="PTHR45918:SF1">
    <property type="entry name" value="ALPHA-1,3_1,6-MANNOSYLTRANSFERASE ALG2"/>
    <property type="match status" value="1"/>
</dbReference>
<evidence type="ECO:0000256" key="8">
    <source>
        <dbReference type="ARBA" id="ARBA00022679"/>
    </source>
</evidence>
<dbReference type="SMART" id="SM00194">
    <property type="entry name" value="PTPc"/>
    <property type="match status" value="1"/>
</dbReference>
<accession>A0A0L0HIM2</accession>
<keyword evidence="10" id="KW-0378">Hydrolase</keyword>
<evidence type="ECO:0000259" key="23">
    <source>
        <dbReference type="PROSITE" id="PS50056"/>
    </source>
</evidence>
<evidence type="ECO:0000256" key="16">
    <source>
        <dbReference type="ARBA" id="ARBA00032333"/>
    </source>
</evidence>
<dbReference type="InterPro" id="IPR000242">
    <property type="entry name" value="PTP_cat"/>
</dbReference>
<dbReference type="InParanoid" id="A0A0L0HIM2"/>
<evidence type="ECO:0000313" key="24">
    <source>
        <dbReference type="EMBL" id="KND00720.1"/>
    </source>
</evidence>
<evidence type="ECO:0000256" key="11">
    <source>
        <dbReference type="ARBA" id="ARBA00022824"/>
    </source>
</evidence>
<evidence type="ECO:0000256" key="15">
    <source>
        <dbReference type="ARBA" id="ARBA00032047"/>
    </source>
</evidence>
<evidence type="ECO:0000256" key="9">
    <source>
        <dbReference type="ARBA" id="ARBA00022692"/>
    </source>
</evidence>
<dbReference type="PROSITE" id="PS50056">
    <property type="entry name" value="TYR_PHOSPHATASE_2"/>
    <property type="match status" value="1"/>
</dbReference>
<dbReference type="FunFam" id="3.90.190.10:FF:000102">
    <property type="entry name" value="Receptor-type tyrosine-protein phosphatase"/>
    <property type="match status" value="1"/>
</dbReference>
<dbReference type="GO" id="GO:0102704">
    <property type="term" value="F:GDP-Man:Man(2)GlcNAc(2)-PP-Dol alpha-1,6-mannosyltransferase activity"/>
    <property type="evidence" value="ECO:0007669"/>
    <property type="project" value="UniProtKB-EC"/>
</dbReference>
<dbReference type="UniPathway" id="UPA00378"/>
<dbReference type="InterPro" id="IPR028098">
    <property type="entry name" value="Glyco_trans_4-like_N"/>
</dbReference>
<dbReference type="STRING" id="645134.A0A0L0HIM2"/>
<keyword evidence="14" id="KW-0472">Membrane</keyword>
<dbReference type="PROSITE" id="PS00383">
    <property type="entry name" value="TYR_PHOSPHATASE_1"/>
    <property type="match status" value="1"/>
</dbReference>
<comment type="subcellular location">
    <subcellularLocation>
        <location evidence="2">Endoplasmic reticulum membrane</location>
    </subcellularLocation>
</comment>
<feature type="compositionally biased region" description="Low complexity" evidence="21">
    <location>
        <begin position="480"/>
        <end position="489"/>
    </location>
</feature>
<dbReference type="InterPro" id="IPR000387">
    <property type="entry name" value="Tyr_Pase_dom"/>
</dbReference>
<feature type="domain" description="Tyrosine specific protein phosphatases" evidence="23">
    <location>
        <begin position="842"/>
        <end position="920"/>
    </location>
</feature>
<feature type="domain" description="Tyrosine-protein phosphatase" evidence="22">
    <location>
        <begin position="644"/>
        <end position="929"/>
    </location>
</feature>